<evidence type="ECO:0000313" key="2">
    <source>
        <dbReference type="EMBL" id="CBJ34228.1"/>
    </source>
</evidence>
<keyword evidence="3" id="KW-1185">Reference proteome</keyword>
<dbReference type="AlphaFoldDB" id="D7FLB6"/>
<reference evidence="2 3" key="1">
    <citation type="journal article" date="2010" name="Nature">
        <title>The Ectocarpus genome and the independent evolution of multicellularity in brown algae.</title>
        <authorList>
            <person name="Cock J.M."/>
            <person name="Sterck L."/>
            <person name="Rouze P."/>
            <person name="Scornet D."/>
            <person name="Allen A.E."/>
            <person name="Amoutzias G."/>
            <person name="Anthouard V."/>
            <person name="Artiguenave F."/>
            <person name="Aury J.M."/>
            <person name="Badger J.H."/>
            <person name="Beszteri B."/>
            <person name="Billiau K."/>
            <person name="Bonnet E."/>
            <person name="Bothwell J.H."/>
            <person name="Bowler C."/>
            <person name="Boyen C."/>
            <person name="Brownlee C."/>
            <person name="Carrano C.J."/>
            <person name="Charrier B."/>
            <person name="Cho G.Y."/>
            <person name="Coelho S.M."/>
            <person name="Collen J."/>
            <person name="Corre E."/>
            <person name="Da Silva C."/>
            <person name="Delage L."/>
            <person name="Delaroque N."/>
            <person name="Dittami S.M."/>
            <person name="Doulbeau S."/>
            <person name="Elias M."/>
            <person name="Farnham G."/>
            <person name="Gachon C.M."/>
            <person name="Gschloessl B."/>
            <person name="Heesch S."/>
            <person name="Jabbari K."/>
            <person name="Jubin C."/>
            <person name="Kawai H."/>
            <person name="Kimura K."/>
            <person name="Kloareg B."/>
            <person name="Kupper F.C."/>
            <person name="Lang D."/>
            <person name="Le Bail A."/>
            <person name="Leblanc C."/>
            <person name="Lerouge P."/>
            <person name="Lohr M."/>
            <person name="Lopez P.J."/>
            <person name="Martens C."/>
            <person name="Maumus F."/>
            <person name="Michel G."/>
            <person name="Miranda-Saavedra D."/>
            <person name="Morales J."/>
            <person name="Moreau H."/>
            <person name="Motomura T."/>
            <person name="Nagasato C."/>
            <person name="Napoli C.A."/>
            <person name="Nelson D.R."/>
            <person name="Nyvall-Collen P."/>
            <person name="Peters A.F."/>
            <person name="Pommier C."/>
            <person name="Potin P."/>
            <person name="Poulain J."/>
            <person name="Quesneville H."/>
            <person name="Read B."/>
            <person name="Rensing S.A."/>
            <person name="Ritter A."/>
            <person name="Rousvoal S."/>
            <person name="Samanta M."/>
            <person name="Samson G."/>
            <person name="Schroeder D.C."/>
            <person name="Segurens B."/>
            <person name="Strittmatter M."/>
            <person name="Tonon T."/>
            <person name="Tregear J.W."/>
            <person name="Valentin K."/>
            <person name="von Dassow P."/>
            <person name="Yamagishi T."/>
            <person name="Van de Peer Y."/>
            <person name="Wincker P."/>
        </authorList>
    </citation>
    <scope>NUCLEOTIDE SEQUENCE [LARGE SCALE GENOMIC DNA]</scope>
    <source>
        <strain evidence="3">Ec32 / CCAP1310/4</strain>
    </source>
</reference>
<evidence type="ECO:0000256" key="1">
    <source>
        <dbReference type="SAM" id="SignalP"/>
    </source>
</evidence>
<protein>
    <recommendedName>
        <fullName evidence="4">Secreted protein</fullName>
    </recommendedName>
</protein>
<dbReference type="Proteomes" id="UP000002630">
    <property type="component" value="Unassembled WGS sequence"/>
</dbReference>
<accession>D7FLB6</accession>
<evidence type="ECO:0000313" key="3">
    <source>
        <dbReference type="Proteomes" id="UP000002630"/>
    </source>
</evidence>
<organism evidence="2 3">
    <name type="scientific">Ectocarpus siliculosus</name>
    <name type="common">Brown alga</name>
    <name type="synonym">Conferva siliculosa</name>
    <dbReference type="NCBI Taxonomy" id="2880"/>
    <lineage>
        <taxon>Eukaryota</taxon>
        <taxon>Sar</taxon>
        <taxon>Stramenopiles</taxon>
        <taxon>Ochrophyta</taxon>
        <taxon>PX clade</taxon>
        <taxon>Phaeophyceae</taxon>
        <taxon>Ectocarpales</taxon>
        <taxon>Ectocarpaceae</taxon>
        <taxon>Ectocarpus</taxon>
    </lineage>
</organism>
<keyword evidence="1" id="KW-0732">Signal</keyword>
<feature type="chain" id="PRO_5003095684" description="Secreted protein" evidence="1">
    <location>
        <begin position="23"/>
        <end position="107"/>
    </location>
</feature>
<dbReference type="OrthoDB" id="361835at2759"/>
<sequence>MDVLMNALCLVMFVLMPRLVSSLLVLLLDWMACDVTAAAWQGQADRCFYETLLKQKPESHMAQDWCLAHGVCGAAEADALYKRVCKRKGLQPLAHASSLSSSPVKKV</sequence>
<proteinExistence type="predicted"/>
<dbReference type="InParanoid" id="D7FLB6"/>
<evidence type="ECO:0008006" key="4">
    <source>
        <dbReference type="Google" id="ProtNLM"/>
    </source>
</evidence>
<gene>
    <name evidence="2" type="ORF">Esi_1571_0001</name>
</gene>
<feature type="signal peptide" evidence="1">
    <location>
        <begin position="1"/>
        <end position="22"/>
    </location>
</feature>
<name>D7FLB6_ECTSI</name>
<dbReference type="EMBL" id="FN649760">
    <property type="protein sequence ID" value="CBJ34228.1"/>
    <property type="molecule type" value="Genomic_DNA"/>
</dbReference>